<proteinExistence type="inferred from homology"/>
<dbReference type="PROSITE" id="PS50878">
    <property type="entry name" value="RT_POL"/>
    <property type="match status" value="1"/>
</dbReference>
<reference evidence="3" key="1">
    <citation type="submission" date="2020-12" db="EMBL/GenBank/DDBJ databases">
        <title>GES Beta-lactamases isolated from hospital effluents in Brazil.</title>
        <authorList>
            <person name="Conte D."/>
            <person name="Mesa D."/>
            <person name="Palmeiro J.K."/>
            <person name="Dalla-Costa L.M."/>
        </authorList>
    </citation>
    <scope>NUCLEOTIDE SEQUENCE [LARGE SCALE GENOMIC DNA]</scope>
    <source>
        <strain evidence="3">Aero21</strain>
    </source>
</reference>
<dbReference type="SUPFAM" id="SSF56672">
    <property type="entry name" value="DNA/RNA polymerases"/>
    <property type="match status" value="1"/>
</dbReference>
<name>A0A7T4C463_AERCA</name>
<sequence>MKTHKNLMAKILAPDNLIAAWQTARKRKTRTRAVLAFDIRAGAILAELSNRIKQGTYRPREYRRFQVCEPKQREICAPWFGDVVIQHAIYRVIMPLFERRFIDQSYACRPGKGTHKAADYAQAALRASKPDSYTLKLDLRKFFYRIDRTILERQIRTVIGDEALVRLMMTFASLPEPLGIPIGNLLSQLYALIYLNPLDHFIKRQLKVRQYCRYVDDFILFDLSREQALSHKAAIEEFIARELGMTYSKWTIAPVRRGVNFVGYRTWRARRFVRKHSLIKFNRAICRGRWSVATSIIAHARRTSSHGKMSEKMMAAMKASHPSPVVKLPYTTPPARLSCAPPAS</sequence>
<gene>
    <name evidence="3" type="ORF">JC965_08000</name>
</gene>
<dbReference type="AlphaFoldDB" id="A0A7T4C463"/>
<dbReference type="PANTHER" id="PTHR34047:SF8">
    <property type="entry name" value="PROTEIN YKFC"/>
    <property type="match status" value="1"/>
</dbReference>
<organism evidence="3">
    <name type="scientific">Aeromonas caviae</name>
    <name type="common">Aeromonas punctata</name>
    <dbReference type="NCBI Taxonomy" id="648"/>
    <lineage>
        <taxon>Bacteria</taxon>
        <taxon>Pseudomonadati</taxon>
        <taxon>Pseudomonadota</taxon>
        <taxon>Gammaproteobacteria</taxon>
        <taxon>Aeromonadales</taxon>
        <taxon>Aeromonadaceae</taxon>
        <taxon>Aeromonas</taxon>
    </lineage>
</organism>
<dbReference type="Pfam" id="PF00078">
    <property type="entry name" value="RVT_1"/>
    <property type="match status" value="1"/>
</dbReference>
<dbReference type="EMBL" id="CP065937">
    <property type="protein sequence ID" value="QQA62399.1"/>
    <property type="molecule type" value="Genomic_DNA"/>
</dbReference>
<dbReference type="PANTHER" id="PTHR34047">
    <property type="entry name" value="NUCLEAR INTRON MATURASE 1, MITOCHONDRIAL-RELATED"/>
    <property type="match status" value="1"/>
</dbReference>
<evidence type="ECO:0000313" key="3">
    <source>
        <dbReference type="EMBL" id="QQA62399.1"/>
    </source>
</evidence>
<comment type="similarity">
    <text evidence="1">Belongs to the bacterial reverse transcriptase family.</text>
</comment>
<feature type="domain" description="Reverse transcriptase" evidence="2">
    <location>
        <begin position="1"/>
        <end position="266"/>
    </location>
</feature>
<dbReference type="InterPro" id="IPR000477">
    <property type="entry name" value="RT_dom"/>
</dbReference>
<evidence type="ECO:0000256" key="1">
    <source>
        <dbReference type="ARBA" id="ARBA00034120"/>
    </source>
</evidence>
<evidence type="ECO:0000259" key="2">
    <source>
        <dbReference type="PROSITE" id="PS50878"/>
    </source>
</evidence>
<accession>A0A7T4C463</accession>
<protein>
    <recommendedName>
        <fullName evidence="2">Reverse transcriptase domain-containing protein</fullName>
    </recommendedName>
</protein>
<dbReference type="CDD" id="cd01646">
    <property type="entry name" value="RT_Bac_retron_I"/>
    <property type="match status" value="1"/>
</dbReference>
<dbReference type="InterPro" id="IPR051083">
    <property type="entry name" value="GrpII_Intron_Splice-Mob/Def"/>
</dbReference>
<dbReference type="InterPro" id="IPR043502">
    <property type="entry name" value="DNA/RNA_pol_sf"/>
</dbReference>